<feature type="transmembrane region" description="Helical" evidence="9">
    <location>
        <begin position="103"/>
        <end position="125"/>
    </location>
</feature>
<feature type="transmembrane region" description="Helical" evidence="9">
    <location>
        <begin position="170"/>
        <end position="193"/>
    </location>
</feature>
<feature type="transmembrane region" description="Helical" evidence="9">
    <location>
        <begin position="230"/>
        <end position="253"/>
    </location>
</feature>
<comment type="similarity">
    <text evidence="2">Belongs to the SLC41A transporter family.</text>
</comment>
<dbReference type="Gene3D" id="1.10.357.20">
    <property type="entry name" value="SLC41 divalent cation transporters, integral membrane domain"/>
    <property type="match status" value="2"/>
</dbReference>
<dbReference type="PANTHER" id="PTHR16228">
    <property type="entry name" value="DIVALENT CATION TRANSPORTER SOLUTE CARRIER FAMILY 41"/>
    <property type="match status" value="1"/>
</dbReference>
<feature type="transmembrane region" description="Helical" evidence="9">
    <location>
        <begin position="259"/>
        <end position="283"/>
    </location>
</feature>
<keyword evidence="8 9" id="KW-0472">Membrane</keyword>
<keyword evidence="3" id="KW-0813">Transport</keyword>
<keyword evidence="7" id="KW-0406">Ion transport</keyword>
<comment type="subcellular location">
    <subcellularLocation>
        <location evidence="1">Membrane</location>
        <topology evidence="1">Multi-pass membrane protein</topology>
    </subcellularLocation>
</comment>
<sequence>MKLVIAGKVKGYFLHGHDEFFIGLWTLLLSVSLSFIAGIYLGSVSQVLILIPGLMVLVTPSINMRGAIAGILTSRLSSSMHLGAFEAKLGRETELGDNLRSSIILTVIISAVLAGFGKLICLLTGTEVIGIIEMIIISVISGTLAGLIVTAIGVLISVVCYRKSWNLDMVGAPVVTTFGDIITLPFLVVTAVVVMQLPVIGVVVLGLIVLALILWAIFSMHGATKTMKDVLREGLPLLIPLCLLGIIAGVLYTNGLESLIAAAAVLILISPFMNGCGSIGGILTSRIGTEMHMGLVDANVLPQRLVWKHFAENYLYALLILPLMGLVSHYAAVLCGITTPGLVPMLLLSLSAGMIVITVMNLLGYFTAVLTYRLGYDPDNFGVPVVTSSIDLVGATALIVMMLILFV</sequence>
<evidence type="ECO:0000256" key="5">
    <source>
        <dbReference type="ARBA" id="ARBA00022842"/>
    </source>
</evidence>
<keyword evidence="5" id="KW-0460">Magnesium</keyword>
<feature type="transmembrane region" description="Helical" evidence="9">
    <location>
        <begin position="199"/>
        <end position="218"/>
    </location>
</feature>
<feature type="domain" description="SLC41A/MgtE integral membrane" evidence="10">
    <location>
        <begin position="62"/>
        <end position="189"/>
    </location>
</feature>
<feature type="transmembrane region" description="Helical" evidence="9">
    <location>
        <begin position="381"/>
        <end position="406"/>
    </location>
</feature>
<evidence type="ECO:0000256" key="4">
    <source>
        <dbReference type="ARBA" id="ARBA00022692"/>
    </source>
</evidence>
<accession>A0A644V406</accession>
<evidence type="ECO:0000259" key="10">
    <source>
        <dbReference type="Pfam" id="PF01769"/>
    </source>
</evidence>
<evidence type="ECO:0000256" key="8">
    <source>
        <dbReference type="ARBA" id="ARBA00023136"/>
    </source>
</evidence>
<gene>
    <name evidence="11" type="ORF">SDC9_31738</name>
</gene>
<feature type="transmembrane region" description="Helical" evidence="9">
    <location>
        <begin position="20"/>
        <end position="41"/>
    </location>
</feature>
<dbReference type="PANTHER" id="PTHR16228:SF7">
    <property type="entry name" value="SLC41A_MGTE INTEGRAL MEMBRANE DOMAIN-CONTAINING PROTEIN"/>
    <property type="match status" value="1"/>
</dbReference>
<dbReference type="AlphaFoldDB" id="A0A644V406"/>
<evidence type="ECO:0000256" key="1">
    <source>
        <dbReference type="ARBA" id="ARBA00004141"/>
    </source>
</evidence>
<dbReference type="InterPro" id="IPR045349">
    <property type="entry name" value="SLC41A1-3"/>
</dbReference>
<dbReference type="GO" id="GO:0016020">
    <property type="term" value="C:membrane"/>
    <property type="evidence" value="ECO:0007669"/>
    <property type="project" value="UniProtKB-SubCell"/>
</dbReference>
<protein>
    <recommendedName>
        <fullName evidence="10">SLC41A/MgtE integral membrane domain-containing protein</fullName>
    </recommendedName>
</protein>
<reference evidence="11" key="1">
    <citation type="submission" date="2019-08" db="EMBL/GenBank/DDBJ databases">
        <authorList>
            <person name="Kucharzyk K."/>
            <person name="Murdoch R.W."/>
            <person name="Higgins S."/>
            <person name="Loffler F."/>
        </authorList>
    </citation>
    <scope>NUCLEOTIDE SEQUENCE</scope>
</reference>
<name>A0A644V406_9ZZZZ</name>
<proteinExistence type="inferred from homology"/>
<dbReference type="InterPro" id="IPR006667">
    <property type="entry name" value="SLC41_membr_dom"/>
</dbReference>
<organism evidence="11">
    <name type="scientific">bioreactor metagenome</name>
    <dbReference type="NCBI Taxonomy" id="1076179"/>
    <lineage>
        <taxon>unclassified sequences</taxon>
        <taxon>metagenomes</taxon>
        <taxon>ecological metagenomes</taxon>
    </lineage>
</organism>
<evidence type="ECO:0000256" key="3">
    <source>
        <dbReference type="ARBA" id="ARBA00022448"/>
    </source>
</evidence>
<feature type="transmembrane region" description="Helical" evidence="9">
    <location>
        <begin position="47"/>
        <end position="72"/>
    </location>
</feature>
<dbReference type="EMBL" id="VSSQ01000211">
    <property type="protein sequence ID" value="MPL85765.1"/>
    <property type="molecule type" value="Genomic_DNA"/>
</dbReference>
<evidence type="ECO:0000256" key="9">
    <source>
        <dbReference type="SAM" id="Phobius"/>
    </source>
</evidence>
<feature type="transmembrane region" description="Helical" evidence="9">
    <location>
        <begin position="314"/>
        <end position="339"/>
    </location>
</feature>
<evidence type="ECO:0000256" key="2">
    <source>
        <dbReference type="ARBA" id="ARBA00009749"/>
    </source>
</evidence>
<evidence type="ECO:0000313" key="11">
    <source>
        <dbReference type="EMBL" id="MPL85765.1"/>
    </source>
</evidence>
<keyword evidence="6 9" id="KW-1133">Transmembrane helix</keyword>
<feature type="transmembrane region" description="Helical" evidence="9">
    <location>
        <begin position="131"/>
        <end position="158"/>
    </location>
</feature>
<keyword evidence="4 9" id="KW-0812">Transmembrane</keyword>
<dbReference type="GO" id="GO:0008324">
    <property type="term" value="F:monoatomic cation transmembrane transporter activity"/>
    <property type="evidence" value="ECO:0007669"/>
    <property type="project" value="InterPro"/>
</dbReference>
<dbReference type="InterPro" id="IPR036739">
    <property type="entry name" value="SLC41_membr_dom_sf"/>
</dbReference>
<comment type="caution">
    <text evidence="11">The sequence shown here is derived from an EMBL/GenBank/DDBJ whole genome shotgun (WGS) entry which is preliminary data.</text>
</comment>
<evidence type="ECO:0000256" key="7">
    <source>
        <dbReference type="ARBA" id="ARBA00023065"/>
    </source>
</evidence>
<evidence type="ECO:0000256" key="6">
    <source>
        <dbReference type="ARBA" id="ARBA00022989"/>
    </source>
</evidence>
<feature type="transmembrane region" description="Helical" evidence="9">
    <location>
        <begin position="345"/>
        <end position="369"/>
    </location>
</feature>
<dbReference type="Pfam" id="PF01769">
    <property type="entry name" value="MgtE"/>
    <property type="match status" value="2"/>
</dbReference>
<dbReference type="PRINTS" id="PR00173">
    <property type="entry name" value="EDTRNSPORT"/>
</dbReference>
<dbReference type="SUPFAM" id="SSF161093">
    <property type="entry name" value="MgtE membrane domain-like"/>
    <property type="match status" value="2"/>
</dbReference>
<feature type="domain" description="SLC41A/MgtE integral membrane" evidence="10">
    <location>
        <begin position="272"/>
        <end position="400"/>
    </location>
</feature>